<protein>
    <submittedName>
        <fullName evidence="3">Uncharacterized protein</fullName>
    </submittedName>
</protein>
<dbReference type="Proteomes" id="UP001152484">
    <property type="component" value="Unassembled WGS sequence"/>
</dbReference>
<dbReference type="EMBL" id="CAMAPE010000031">
    <property type="protein sequence ID" value="CAH9094542.1"/>
    <property type="molecule type" value="Genomic_DNA"/>
</dbReference>
<feature type="compositionally biased region" description="Polar residues" evidence="2">
    <location>
        <begin position="88"/>
        <end position="104"/>
    </location>
</feature>
<keyword evidence="4" id="KW-1185">Reference proteome</keyword>
<feature type="compositionally biased region" description="Low complexity" evidence="2">
    <location>
        <begin position="71"/>
        <end position="87"/>
    </location>
</feature>
<proteinExistence type="predicted"/>
<evidence type="ECO:0000313" key="4">
    <source>
        <dbReference type="Proteomes" id="UP001152484"/>
    </source>
</evidence>
<name>A0A9P1EC82_CUSEU</name>
<sequence length="104" mass="12044">MCADALWILKNFKGASSSSQPMVDEERVARLEKELQELQEQQEEERREREKVAKMQAQMDEFFATWRSPMHQMQPQMPPQVSFMSSMGLNSSPGFQMPTTISNT</sequence>
<keyword evidence="1" id="KW-0175">Coiled coil</keyword>
<feature type="coiled-coil region" evidence="1">
    <location>
        <begin position="28"/>
        <end position="58"/>
    </location>
</feature>
<comment type="caution">
    <text evidence="3">The sequence shown here is derived from an EMBL/GenBank/DDBJ whole genome shotgun (WGS) entry which is preliminary data.</text>
</comment>
<feature type="region of interest" description="Disordered" evidence="2">
    <location>
        <begin position="71"/>
        <end position="104"/>
    </location>
</feature>
<evidence type="ECO:0000256" key="1">
    <source>
        <dbReference type="SAM" id="Coils"/>
    </source>
</evidence>
<accession>A0A9P1EC82</accession>
<evidence type="ECO:0000256" key="2">
    <source>
        <dbReference type="SAM" id="MobiDB-lite"/>
    </source>
</evidence>
<reference evidence="3" key="1">
    <citation type="submission" date="2022-07" db="EMBL/GenBank/DDBJ databases">
        <authorList>
            <person name="Macas J."/>
            <person name="Novak P."/>
            <person name="Neumann P."/>
        </authorList>
    </citation>
    <scope>NUCLEOTIDE SEQUENCE</scope>
</reference>
<organism evidence="3 4">
    <name type="scientific">Cuscuta europaea</name>
    <name type="common">European dodder</name>
    <dbReference type="NCBI Taxonomy" id="41803"/>
    <lineage>
        <taxon>Eukaryota</taxon>
        <taxon>Viridiplantae</taxon>
        <taxon>Streptophyta</taxon>
        <taxon>Embryophyta</taxon>
        <taxon>Tracheophyta</taxon>
        <taxon>Spermatophyta</taxon>
        <taxon>Magnoliopsida</taxon>
        <taxon>eudicotyledons</taxon>
        <taxon>Gunneridae</taxon>
        <taxon>Pentapetalae</taxon>
        <taxon>asterids</taxon>
        <taxon>lamiids</taxon>
        <taxon>Solanales</taxon>
        <taxon>Convolvulaceae</taxon>
        <taxon>Cuscuteae</taxon>
        <taxon>Cuscuta</taxon>
        <taxon>Cuscuta subgen. Cuscuta</taxon>
    </lineage>
</organism>
<gene>
    <name evidence="3" type="ORF">CEURO_LOCUS12793</name>
</gene>
<dbReference type="AlphaFoldDB" id="A0A9P1EC82"/>
<evidence type="ECO:0000313" key="3">
    <source>
        <dbReference type="EMBL" id="CAH9094542.1"/>
    </source>
</evidence>